<dbReference type="Pfam" id="PF05941">
    <property type="entry name" value="Chordopox_A20R"/>
    <property type="match status" value="1"/>
</dbReference>
<evidence type="ECO:0000313" key="2">
    <source>
        <dbReference type="Proteomes" id="UP001284033"/>
    </source>
</evidence>
<dbReference type="InterPro" id="IPR010267">
    <property type="entry name" value="Chordopox_A20R"/>
</dbReference>
<accession>A0AAP6HCV1</accession>
<reference evidence="1" key="1">
    <citation type="submission" date="2023-01" db="EMBL/GenBank/DDBJ databases">
        <title>Genome-based studies on antimicrobial resistance profiles of Riemerella anatipestifer in China, 1994 to 2021.</title>
        <authorList>
            <person name="Yang Z."/>
            <person name="Zhu D."/>
        </authorList>
    </citation>
    <scope>NUCLEOTIDE SEQUENCE</scope>
    <source>
        <strain evidence="1">RCAD1218</strain>
    </source>
</reference>
<evidence type="ECO:0000313" key="1">
    <source>
        <dbReference type="EMBL" id="MDY3512184.1"/>
    </source>
</evidence>
<dbReference type="AlphaFoldDB" id="A0AAP6HCV1"/>
<dbReference type="Proteomes" id="UP001284033">
    <property type="component" value="Unassembled WGS sequence"/>
</dbReference>
<comment type="caution">
    <text evidence="1">The sequence shown here is derived from an EMBL/GenBank/DDBJ whole genome shotgun (WGS) entry which is preliminary data.</text>
</comment>
<name>A0AAP6HCV1_RIEAN</name>
<dbReference type="RefSeq" id="WP_253037408.1">
    <property type="nucleotide sequence ID" value="NZ_CP168322.1"/>
</dbReference>
<proteinExistence type="predicted"/>
<dbReference type="EMBL" id="JAQZHK010000002">
    <property type="protein sequence ID" value="MDY3512184.1"/>
    <property type="molecule type" value="Genomic_DNA"/>
</dbReference>
<gene>
    <name evidence="1" type="ORF">PG303_03005</name>
</gene>
<sequence length="456" mass="54349">MEKKEFDDLIVSHLYKKFGEGIVFLDDIDEKDKFLFETFGIKDRDSLLKHLVADEWFYSNSQLKVNRKCRELEVSKEGNQRLKIKYTKFERIVYKNSYNIVEGSKVSIYGEYPRQMVIHIDLVNGVFSSIVNKNKNNTIPVTFANSYYTIREKELFQILSEILSYLGANRTLCCPSLLEHFPSNNNIIDILKFQKTRDFYRTLLKLEYVPKWAYKTSPLLLRIYTKIIKKTRDDSKGFIKNYFNHHFEILNELIKKKAFLESEEPIEENLVRHIFYQRINNITEDNESILKDYIRVVFTRNFRECCFNFKATSMLKIEDAHDNIFRVIRISSVKKIKTHKYQYTSEYQKLISELAKSGLNIKPMKTNRELLYFSGEMNNCAFGDDIAIRNNRSIIMKGVSENKEVHCIRFKLMKNKFILHEIFQKHNNPADKKFINQIQLFLENFNLNFQLKNNKQ</sequence>
<protein>
    <submittedName>
        <fullName evidence="1">Uncharacterized protein</fullName>
    </submittedName>
</protein>
<organism evidence="1 2">
    <name type="scientific">Riemerella anatipestifer</name>
    <name type="common">Moraxella anatipestifer</name>
    <dbReference type="NCBI Taxonomy" id="34085"/>
    <lineage>
        <taxon>Bacteria</taxon>
        <taxon>Pseudomonadati</taxon>
        <taxon>Bacteroidota</taxon>
        <taxon>Flavobacteriia</taxon>
        <taxon>Flavobacteriales</taxon>
        <taxon>Weeksellaceae</taxon>
        <taxon>Riemerella</taxon>
    </lineage>
</organism>